<reference evidence="3 4" key="1">
    <citation type="submission" date="2016-08" db="EMBL/GenBank/DDBJ databases">
        <title>Genomes of anaerobic fungi encode conserved fungal cellulosomes for biomass hydrolysis.</title>
        <authorList>
            <consortium name="DOE Joint Genome Institute"/>
            <person name="Haitjema C.H."/>
            <person name="Gilmore S.P."/>
            <person name="Henske J.K."/>
            <person name="Solomon K.V."/>
            <person name="De Groot R."/>
            <person name="Kuo A."/>
            <person name="Mondo S.J."/>
            <person name="Salamov A.A."/>
            <person name="Labutti K."/>
            <person name="Zhao Z."/>
            <person name="Chiniquy J."/>
            <person name="Barry K."/>
            <person name="Brewer H.M."/>
            <person name="Purvine S.O."/>
            <person name="Wright A.T."/>
            <person name="Boxma B."/>
            <person name="Van Alen T."/>
            <person name="Hackstein J.H."/>
            <person name="Baker S.E."/>
            <person name="Grigoriev I.V."/>
            <person name="O'Malley M.A."/>
        </authorList>
    </citation>
    <scope>NUCLEOTIDE SEQUENCE [LARGE SCALE GENOMIC DNA]</scope>
    <source>
        <strain evidence="4">finn</strain>
    </source>
</reference>
<reference evidence="3 4" key="2">
    <citation type="submission" date="2016-08" db="EMBL/GenBank/DDBJ databases">
        <title>Pervasive Adenine N6-methylation of Active Genes in Fungi.</title>
        <authorList>
            <consortium name="DOE Joint Genome Institute"/>
            <person name="Mondo S.J."/>
            <person name="Dannebaum R.O."/>
            <person name="Kuo R.C."/>
            <person name="Labutti K."/>
            <person name="Haridas S."/>
            <person name="Kuo A."/>
            <person name="Salamov A."/>
            <person name="Ahrendt S.R."/>
            <person name="Lipzen A."/>
            <person name="Sullivan W."/>
            <person name="Andreopoulos W.B."/>
            <person name="Clum A."/>
            <person name="Lindquist E."/>
            <person name="Daum C."/>
            <person name="Ramamoorthy G.K."/>
            <person name="Gryganskyi A."/>
            <person name="Culley D."/>
            <person name="Magnuson J.K."/>
            <person name="James T.Y."/>
            <person name="O'Malley M.A."/>
            <person name="Stajich J.E."/>
            <person name="Spatafora J.W."/>
            <person name="Visel A."/>
            <person name="Grigoriev I.V."/>
        </authorList>
    </citation>
    <scope>NUCLEOTIDE SEQUENCE [LARGE SCALE GENOMIC DNA]</scope>
    <source>
        <strain evidence="4">finn</strain>
    </source>
</reference>
<feature type="domain" description="DUF4474" evidence="2">
    <location>
        <begin position="83"/>
        <end position="230"/>
    </location>
</feature>
<organism evidence="3 4">
    <name type="scientific">Piromyces finnis</name>
    <dbReference type="NCBI Taxonomy" id="1754191"/>
    <lineage>
        <taxon>Eukaryota</taxon>
        <taxon>Fungi</taxon>
        <taxon>Fungi incertae sedis</taxon>
        <taxon>Chytridiomycota</taxon>
        <taxon>Chytridiomycota incertae sedis</taxon>
        <taxon>Neocallimastigomycetes</taxon>
        <taxon>Neocallimastigales</taxon>
        <taxon>Neocallimastigaceae</taxon>
        <taxon>Piromyces</taxon>
    </lineage>
</organism>
<feature type="chain" id="PRO_5013028075" description="DUF4474 domain-containing protein" evidence="1">
    <location>
        <begin position="24"/>
        <end position="249"/>
    </location>
</feature>
<keyword evidence="1" id="KW-0732">Signal</keyword>
<sequence>MKISTHQLIALFVCFINIFVANAAPTYTNQLEKRGWNSFWNNVKDAISNGVNNIIHAGNDVAVKLGIDTAKYGAFFLNMKKDENGVYHADFDCWQQYFGYNNFYDYMFDLGTSMAYNNDGMFSYNGENYILWAWKGDYVNLGAGAELGIYMGGKDRSSHWKAAPSHAMPMTLTLTHRTKGTIVNQWNNRGNDSWWITAFNPNYKNVNANDLTATFTVKFTNAGMYSAFEKTRPNGWSFNSSTRTATLVL</sequence>
<evidence type="ECO:0000256" key="1">
    <source>
        <dbReference type="SAM" id="SignalP"/>
    </source>
</evidence>
<evidence type="ECO:0000259" key="2">
    <source>
        <dbReference type="Pfam" id="PF14751"/>
    </source>
</evidence>
<dbReference type="Pfam" id="PF14751">
    <property type="entry name" value="DUF4474"/>
    <property type="match status" value="1"/>
</dbReference>
<gene>
    <name evidence="3" type="ORF">BCR36DRAFT_357526</name>
</gene>
<feature type="signal peptide" evidence="1">
    <location>
        <begin position="1"/>
        <end position="23"/>
    </location>
</feature>
<dbReference type="Proteomes" id="UP000193719">
    <property type="component" value="Unassembled WGS sequence"/>
</dbReference>
<evidence type="ECO:0000313" key="3">
    <source>
        <dbReference type="EMBL" id="ORX45937.1"/>
    </source>
</evidence>
<keyword evidence="4" id="KW-1185">Reference proteome</keyword>
<dbReference type="InterPro" id="IPR029322">
    <property type="entry name" value="DUF4474"/>
</dbReference>
<name>A0A1Y1V2M1_9FUNG</name>
<evidence type="ECO:0000313" key="4">
    <source>
        <dbReference type="Proteomes" id="UP000193719"/>
    </source>
</evidence>
<dbReference type="AlphaFoldDB" id="A0A1Y1V2M1"/>
<dbReference type="OrthoDB" id="10335364at2759"/>
<comment type="caution">
    <text evidence="3">The sequence shown here is derived from an EMBL/GenBank/DDBJ whole genome shotgun (WGS) entry which is preliminary data.</text>
</comment>
<protein>
    <recommendedName>
        <fullName evidence="2">DUF4474 domain-containing protein</fullName>
    </recommendedName>
</protein>
<dbReference type="EMBL" id="MCFH01000037">
    <property type="protein sequence ID" value="ORX45937.1"/>
    <property type="molecule type" value="Genomic_DNA"/>
</dbReference>
<accession>A0A1Y1V2M1</accession>
<proteinExistence type="predicted"/>